<dbReference type="SMART" id="SM00530">
    <property type="entry name" value="HTH_XRE"/>
    <property type="match status" value="1"/>
</dbReference>
<feature type="domain" description="HTH cro/C1-type" evidence="1">
    <location>
        <begin position="37"/>
        <end position="73"/>
    </location>
</feature>
<name>A0A9W6HAK5_9MICO</name>
<evidence type="ECO:0000259" key="1">
    <source>
        <dbReference type="PROSITE" id="PS50943"/>
    </source>
</evidence>
<proteinExistence type="predicted"/>
<dbReference type="EMBL" id="BSEN01000009">
    <property type="protein sequence ID" value="GLJ76570.1"/>
    <property type="molecule type" value="Genomic_DNA"/>
</dbReference>
<keyword evidence="3" id="KW-1185">Reference proteome</keyword>
<dbReference type="Proteomes" id="UP001142372">
    <property type="component" value="Unassembled WGS sequence"/>
</dbReference>
<dbReference type="InterPro" id="IPR010982">
    <property type="entry name" value="Lambda_DNA-bd_dom_sf"/>
</dbReference>
<sequence>MADFRGEQTVGARIKLARRQRGFRTTRELAEAIPGGNVTEAVLENIESGRKADISVSQLLNIARGLNVPPSMLLAPLGRPNAELDLPNLSDDFDGMSAAEFDCWLSATPASSYRPRLAAERSDIQTLTSLRELGTLQRELKRLQLVLQVQMMSSDENLDNSNREVQERFKYISQEATRVTDLLSSDGLLDLEAARE</sequence>
<protein>
    <recommendedName>
        <fullName evidence="1">HTH cro/C1-type domain-containing protein</fullName>
    </recommendedName>
</protein>
<reference evidence="2" key="2">
    <citation type="submission" date="2023-01" db="EMBL/GenBank/DDBJ databases">
        <authorList>
            <person name="Sun Q."/>
            <person name="Evtushenko L."/>
        </authorList>
    </citation>
    <scope>NUCLEOTIDE SEQUENCE</scope>
    <source>
        <strain evidence="2">VKM Ac-1401</strain>
    </source>
</reference>
<evidence type="ECO:0000313" key="2">
    <source>
        <dbReference type="EMBL" id="GLJ76570.1"/>
    </source>
</evidence>
<dbReference type="AlphaFoldDB" id="A0A9W6HAK5"/>
<gene>
    <name evidence="2" type="ORF">GCM10017584_21440</name>
</gene>
<accession>A0A9W6HAK5</accession>
<dbReference type="SUPFAM" id="SSF47413">
    <property type="entry name" value="lambda repressor-like DNA-binding domains"/>
    <property type="match status" value="1"/>
</dbReference>
<evidence type="ECO:0000313" key="3">
    <source>
        <dbReference type="Proteomes" id="UP001142372"/>
    </source>
</evidence>
<organism evidence="2 3">
    <name type="scientific">Leifsonia poae</name>
    <dbReference type="NCBI Taxonomy" id="110933"/>
    <lineage>
        <taxon>Bacteria</taxon>
        <taxon>Bacillati</taxon>
        <taxon>Actinomycetota</taxon>
        <taxon>Actinomycetes</taxon>
        <taxon>Micrococcales</taxon>
        <taxon>Microbacteriaceae</taxon>
        <taxon>Leifsonia</taxon>
    </lineage>
</organism>
<comment type="caution">
    <text evidence="2">The sequence shown here is derived from an EMBL/GenBank/DDBJ whole genome shotgun (WGS) entry which is preliminary data.</text>
</comment>
<dbReference type="PROSITE" id="PS50943">
    <property type="entry name" value="HTH_CROC1"/>
    <property type="match status" value="1"/>
</dbReference>
<dbReference type="GO" id="GO:0003677">
    <property type="term" value="F:DNA binding"/>
    <property type="evidence" value="ECO:0007669"/>
    <property type="project" value="InterPro"/>
</dbReference>
<dbReference type="InterPro" id="IPR001387">
    <property type="entry name" value="Cro/C1-type_HTH"/>
</dbReference>
<reference evidence="2" key="1">
    <citation type="journal article" date="2014" name="Int. J. Syst. Evol. Microbiol.">
        <title>Complete genome sequence of Corynebacterium casei LMG S-19264T (=DSM 44701T), isolated from a smear-ripened cheese.</title>
        <authorList>
            <consortium name="US DOE Joint Genome Institute (JGI-PGF)"/>
            <person name="Walter F."/>
            <person name="Albersmeier A."/>
            <person name="Kalinowski J."/>
            <person name="Ruckert C."/>
        </authorList>
    </citation>
    <scope>NUCLEOTIDE SEQUENCE</scope>
    <source>
        <strain evidence="2">VKM Ac-1401</strain>
    </source>
</reference>
<dbReference type="RefSeq" id="WP_271177229.1">
    <property type="nucleotide sequence ID" value="NZ_BAAAJO010000008.1"/>
</dbReference>
<dbReference type="Gene3D" id="1.10.260.40">
    <property type="entry name" value="lambda repressor-like DNA-binding domains"/>
    <property type="match status" value="1"/>
</dbReference>
<dbReference type="CDD" id="cd00093">
    <property type="entry name" value="HTH_XRE"/>
    <property type="match status" value="1"/>
</dbReference>